<feature type="domain" description="Methyltransferase" evidence="1">
    <location>
        <begin position="43"/>
        <end position="138"/>
    </location>
</feature>
<dbReference type="Pfam" id="PF13649">
    <property type="entry name" value="Methyltransf_25"/>
    <property type="match status" value="1"/>
</dbReference>
<accession>A0A0G0KFV3</accession>
<proteinExistence type="predicted"/>
<gene>
    <name evidence="2" type="ORF">US99_C0037G0007</name>
</gene>
<dbReference type="EMBL" id="LBVC01000037">
    <property type="protein sequence ID" value="KKQ77627.1"/>
    <property type="molecule type" value="Genomic_DNA"/>
</dbReference>
<dbReference type="InterPro" id="IPR041698">
    <property type="entry name" value="Methyltransf_25"/>
</dbReference>
<dbReference type="Gene3D" id="3.40.50.150">
    <property type="entry name" value="Vaccinia Virus protein VP39"/>
    <property type="match status" value="1"/>
</dbReference>
<evidence type="ECO:0000259" key="1">
    <source>
        <dbReference type="Pfam" id="PF13649"/>
    </source>
</evidence>
<dbReference type="CDD" id="cd02440">
    <property type="entry name" value="AdoMet_MTases"/>
    <property type="match status" value="1"/>
</dbReference>
<dbReference type="Proteomes" id="UP000034324">
    <property type="component" value="Unassembled WGS sequence"/>
</dbReference>
<dbReference type="AlphaFoldDB" id="A0A0G0KFV3"/>
<reference evidence="2 3" key="1">
    <citation type="journal article" date="2015" name="Nature">
        <title>rRNA introns, odd ribosomes, and small enigmatic genomes across a large radiation of phyla.</title>
        <authorList>
            <person name="Brown C.T."/>
            <person name="Hug L.A."/>
            <person name="Thomas B.C."/>
            <person name="Sharon I."/>
            <person name="Castelle C.J."/>
            <person name="Singh A."/>
            <person name="Wilkins M.J."/>
            <person name="Williams K.H."/>
            <person name="Banfield J.F."/>
        </authorList>
    </citation>
    <scope>NUCLEOTIDE SEQUENCE [LARGE SCALE GENOMIC DNA]</scope>
</reference>
<dbReference type="InterPro" id="IPR029063">
    <property type="entry name" value="SAM-dependent_MTases_sf"/>
</dbReference>
<organism evidence="2 3">
    <name type="scientific">Candidatus Daviesbacteria bacterium GW2011_GWF2_38_6</name>
    <dbReference type="NCBI Taxonomy" id="1618432"/>
    <lineage>
        <taxon>Bacteria</taxon>
        <taxon>Candidatus Daviesiibacteriota</taxon>
    </lineage>
</organism>
<protein>
    <recommendedName>
        <fullName evidence="1">Methyltransferase domain-containing protein</fullName>
    </recommendedName>
</protein>
<comment type="caution">
    <text evidence="2">The sequence shown here is derived from an EMBL/GenBank/DDBJ whole genome shotgun (WGS) entry which is preliminary data.</text>
</comment>
<name>A0A0G0KFV3_9BACT</name>
<dbReference type="SUPFAM" id="SSF53335">
    <property type="entry name" value="S-adenosyl-L-methionine-dependent methyltransferases"/>
    <property type="match status" value="1"/>
</dbReference>
<sequence>MSVETKEGQYYYGDVYELGASHPLSSISQRAYSGLSLEGEGWILDIGGGSGRFPLQAPRPRSARFLVIDINKAVIDQCRAAILQDGRMDEAVVGDITKLASLPAVQNREFRGAVSWRVIHALTRDQQLQVLDQVRRILPERVPFFLAVASDTDWKAAELKAQGIYTQDGPNNCAGIMGLTEPFQVDFFNPDKLEKLVARAGFKVEGIEGFQEPTGYDKLRETHPLNDYLFCYSLTPTR</sequence>
<evidence type="ECO:0000313" key="2">
    <source>
        <dbReference type="EMBL" id="KKQ77627.1"/>
    </source>
</evidence>
<evidence type="ECO:0000313" key="3">
    <source>
        <dbReference type="Proteomes" id="UP000034324"/>
    </source>
</evidence>